<evidence type="ECO:0000313" key="1">
    <source>
        <dbReference type="EMBL" id="PKR85554.1"/>
    </source>
</evidence>
<name>A0A2N3LLX6_9BACI</name>
<reference evidence="1 2" key="1">
    <citation type="submission" date="2017-11" db="EMBL/GenBank/DDBJ databases">
        <title>Bacillus camelliae sp. nov., isolated from pu'er tea.</title>
        <authorList>
            <person name="Niu L."/>
        </authorList>
    </citation>
    <scope>NUCLEOTIDE SEQUENCE [LARGE SCALE GENOMIC DNA]</scope>
    <source>
        <strain evidence="1 2">7578-1</strain>
    </source>
</reference>
<dbReference type="InterPro" id="IPR011009">
    <property type="entry name" value="Kinase-like_dom_sf"/>
</dbReference>
<organism evidence="1 2">
    <name type="scientific">Heyndrickxia camelliae</name>
    <dbReference type="NCBI Taxonomy" id="1707093"/>
    <lineage>
        <taxon>Bacteria</taxon>
        <taxon>Bacillati</taxon>
        <taxon>Bacillota</taxon>
        <taxon>Bacilli</taxon>
        <taxon>Bacillales</taxon>
        <taxon>Bacillaceae</taxon>
        <taxon>Heyndrickxia</taxon>
    </lineage>
</organism>
<gene>
    <name evidence="1" type="ORF">CWO92_07525</name>
</gene>
<dbReference type="Gene3D" id="3.90.1200.10">
    <property type="match status" value="1"/>
</dbReference>
<keyword evidence="2" id="KW-1185">Reference proteome</keyword>
<sequence length="372" mass="46136">MFKRFYLYIKRKRNMMYNFYKYQKFMSAGIYAYDNSIKFIARSDHYTAHKANQIFQQNYNQVFIRLFILLLRKILFNHKIRISNFHHHLDNFSGSVYRPVRSITGYSDSRIFDFDHQKVLNLFATRSDFYSTLKNYEYFQEFFPLPKILSKDEENLSVIEELIQFQQYSEWDEHDKCYIIDEIFKKYIHYFHACKKRENVLYNKLSSFLPSDRESYEIQWFIDEIHPMLLNMKYPCLKLHGDLWTANIMLIKKDSNQIYVIDWEYSNEYLFFYDFFNLMWLEVYVNHNEFYLNKYVRGEMDIYFEKIFAIFDLTFQKEHRLGYLYIFFLNFYKERVQPLHKSERHQFIHRFKKTIATIKKEGTEPIYKMMSQ</sequence>
<comment type="caution">
    <text evidence="1">The sequence shown here is derived from an EMBL/GenBank/DDBJ whole genome shotgun (WGS) entry which is preliminary data.</text>
</comment>
<dbReference type="Proteomes" id="UP000233440">
    <property type="component" value="Unassembled WGS sequence"/>
</dbReference>
<protein>
    <submittedName>
        <fullName evidence="1">Uncharacterized protein</fullName>
    </submittedName>
</protein>
<proteinExistence type="predicted"/>
<dbReference type="EMBL" id="PIQO01000004">
    <property type="protein sequence ID" value="PKR85554.1"/>
    <property type="molecule type" value="Genomic_DNA"/>
</dbReference>
<accession>A0A2N3LLX6</accession>
<dbReference type="SUPFAM" id="SSF56112">
    <property type="entry name" value="Protein kinase-like (PK-like)"/>
    <property type="match status" value="1"/>
</dbReference>
<dbReference type="AlphaFoldDB" id="A0A2N3LLX6"/>
<evidence type="ECO:0000313" key="2">
    <source>
        <dbReference type="Proteomes" id="UP000233440"/>
    </source>
</evidence>